<sequence>MLNPRDQAEGLRRILMPTKACPIKTLSTKLAQGKGQLLQDLTKDIGGRDIHFIDMSLDQAQELPLALLNQHEIVLKLAQSSESIKRAFGIIKLLAKSPENRVFGIIVSAQNAETVKTVFRNLKHASRTFSQIQLELIGFSTLNNNWVSPVVFDSYPAMTQTITRDPIFTSQFGIAPTQ</sequence>
<evidence type="ECO:0000313" key="2">
    <source>
        <dbReference type="Proteomes" id="UP000218069"/>
    </source>
</evidence>
<accession>A0A240DZE5</accession>
<protein>
    <submittedName>
        <fullName evidence="1">Uncharacterized protein</fullName>
    </submittedName>
</protein>
<keyword evidence="2" id="KW-1185">Reference proteome</keyword>
<dbReference type="EMBL" id="OANS01000002">
    <property type="protein sequence ID" value="SNX28383.1"/>
    <property type="molecule type" value="Genomic_DNA"/>
</dbReference>
<name>A0A240DZE5_9BURK</name>
<organism evidence="1 2">
    <name type="scientific">Polynucleobacter meluiroseus</name>
    <dbReference type="NCBI Taxonomy" id="1938814"/>
    <lineage>
        <taxon>Bacteria</taxon>
        <taxon>Pseudomonadati</taxon>
        <taxon>Pseudomonadota</taxon>
        <taxon>Betaproteobacteria</taxon>
        <taxon>Burkholderiales</taxon>
        <taxon>Burkholderiaceae</taxon>
        <taxon>Polynucleobacter</taxon>
    </lineage>
</organism>
<proteinExistence type="predicted"/>
<reference evidence="2" key="1">
    <citation type="submission" date="2017-08" db="EMBL/GenBank/DDBJ databases">
        <authorList>
            <person name="Varghese N."/>
            <person name="Submissions S."/>
        </authorList>
    </citation>
    <scope>NUCLEOTIDE SEQUENCE [LARGE SCALE GENOMIC DNA]</scope>
    <source>
        <strain evidence="2">AP-Melu-1000-B4</strain>
    </source>
</reference>
<evidence type="ECO:0000313" key="1">
    <source>
        <dbReference type="EMBL" id="SNX28383.1"/>
    </source>
</evidence>
<dbReference type="AlphaFoldDB" id="A0A240DZE5"/>
<dbReference type="RefSeq" id="WP_096672498.1">
    <property type="nucleotide sequence ID" value="NZ_OANS01000002.1"/>
</dbReference>
<dbReference type="Proteomes" id="UP000218069">
    <property type="component" value="Unassembled WGS sequence"/>
</dbReference>
<gene>
    <name evidence="1" type="ORF">SAMN06295945_0713</name>
</gene>